<feature type="compositionally biased region" description="Basic and acidic residues" evidence="12">
    <location>
        <begin position="539"/>
        <end position="548"/>
    </location>
</feature>
<reference evidence="15" key="1">
    <citation type="journal article" date="2021" name="Int. J. Syst. Evol. Microbiol.">
        <title>Actinocatenispora comari sp. nov., an endophytic actinomycete isolated from aerial parts of Comarum salesowianum.</title>
        <authorList>
            <person name="Oyunbileg N."/>
            <person name="Iizaka Y."/>
            <person name="Hamada M."/>
            <person name="Davaapurev B.O."/>
            <person name="Fukumoto A."/>
            <person name="Tsetseg B."/>
            <person name="Kato F."/>
            <person name="Tamura T."/>
            <person name="Batkhuu J."/>
            <person name="Anzai Y."/>
        </authorList>
    </citation>
    <scope>NUCLEOTIDE SEQUENCE [LARGE SCALE GENOMIC DNA]</scope>
    <source>
        <strain evidence="15">NUM-2625</strain>
    </source>
</reference>
<keyword evidence="10" id="KW-0694">RNA-binding</keyword>
<keyword evidence="15" id="KW-1185">Reference proteome</keyword>
<keyword evidence="8" id="KW-0067">ATP-binding</keyword>
<evidence type="ECO:0000256" key="12">
    <source>
        <dbReference type="SAM" id="MobiDB-lite"/>
    </source>
</evidence>
<dbReference type="NCBIfam" id="NF008775">
    <property type="entry name" value="PRK11819.1"/>
    <property type="match status" value="1"/>
</dbReference>
<keyword evidence="4" id="KW-0699">rRNA-binding</keyword>
<dbReference type="EMBL" id="BOPO01000006">
    <property type="protein sequence ID" value="GIL25453.1"/>
    <property type="molecule type" value="Genomic_DNA"/>
</dbReference>
<name>A0A8J4A706_9ACTN</name>
<keyword evidence="3" id="KW-0820">tRNA-binding</keyword>
<accession>A0A8J4A706</accession>
<evidence type="ECO:0000256" key="8">
    <source>
        <dbReference type="ARBA" id="ARBA00022840"/>
    </source>
</evidence>
<dbReference type="PROSITE" id="PS50893">
    <property type="entry name" value="ABC_TRANSPORTER_2"/>
    <property type="match status" value="2"/>
</dbReference>
<dbReference type="CDD" id="cd03221">
    <property type="entry name" value="ABCF_EF-3"/>
    <property type="match status" value="2"/>
</dbReference>
<dbReference type="GO" id="GO:0019843">
    <property type="term" value="F:rRNA binding"/>
    <property type="evidence" value="ECO:0007669"/>
    <property type="project" value="UniProtKB-KW"/>
</dbReference>
<dbReference type="SUPFAM" id="SSF52540">
    <property type="entry name" value="P-loop containing nucleoside triphosphate hydrolases"/>
    <property type="match status" value="2"/>
</dbReference>
<keyword evidence="7" id="KW-0378">Hydrolase</keyword>
<evidence type="ECO:0000256" key="1">
    <source>
        <dbReference type="ARBA" id="ARBA00005868"/>
    </source>
</evidence>
<feature type="domain" description="ABC transporter" evidence="13">
    <location>
        <begin position="318"/>
        <end position="535"/>
    </location>
</feature>
<dbReference type="GO" id="GO:0005524">
    <property type="term" value="F:ATP binding"/>
    <property type="evidence" value="ECO:0007669"/>
    <property type="project" value="UniProtKB-KW"/>
</dbReference>
<dbReference type="GO" id="GO:0016887">
    <property type="term" value="F:ATP hydrolysis activity"/>
    <property type="evidence" value="ECO:0007669"/>
    <property type="project" value="InterPro"/>
</dbReference>
<evidence type="ECO:0000256" key="4">
    <source>
        <dbReference type="ARBA" id="ARBA00022730"/>
    </source>
</evidence>
<evidence type="ECO:0000256" key="2">
    <source>
        <dbReference type="ARBA" id="ARBA00022490"/>
    </source>
</evidence>
<dbReference type="InterPro" id="IPR003593">
    <property type="entry name" value="AAA+_ATPase"/>
</dbReference>
<protein>
    <submittedName>
        <fullName evidence="14">Energy-dependent translational throttle protein EttA</fullName>
    </submittedName>
</protein>
<keyword evidence="11" id="KW-0648">Protein biosynthesis</keyword>
<dbReference type="RefSeq" id="WP_207123066.1">
    <property type="nucleotide sequence ID" value="NZ_BOPO01000006.1"/>
</dbReference>
<dbReference type="FunFam" id="3.40.50.300:FF:000183">
    <property type="entry name" value="ABC transporter ATP-binding protein yjjK"/>
    <property type="match status" value="1"/>
</dbReference>
<dbReference type="GO" id="GO:0000049">
    <property type="term" value="F:tRNA binding"/>
    <property type="evidence" value="ECO:0007669"/>
    <property type="project" value="UniProtKB-KW"/>
</dbReference>
<comment type="similarity">
    <text evidence="1">Belongs to the ABC transporter superfamily. ABCF family. Translational throttle EttA subfamily.</text>
</comment>
<evidence type="ECO:0000256" key="11">
    <source>
        <dbReference type="ARBA" id="ARBA00022917"/>
    </source>
</evidence>
<feature type="domain" description="ABC transporter" evidence="13">
    <location>
        <begin position="5"/>
        <end position="255"/>
    </location>
</feature>
<dbReference type="InterPro" id="IPR017871">
    <property type="entry name" value="ABC_transporter-like_CS"/>
</dbReference>
<evidence type="ECO:0000256" key="9">
    <source>
        <dbReference type="ARBA" id="ARBA00022845"/>
    </source>
</evidence>
<evidence type="ECO:0000256" key="6">
    <source>
        <dbReference type="ARBA" id="ARBA00022741"/>
    </source>
</evidence>
<evidence type="ECO:0000256" key="3">
    <source>
        <dbReference type="ARBA" id="ARBA00022555"/>
    </source>
</evidence>
<proteinExistence type="inferred from homology"/>
<gene>
    <name evidence="14" type="primary">ettA_1</name>
    <name evidence="14" type="ORF">NUM_07080</name>
</gene>
<keyword evidence="6" id="KW-0547">Nucleotide-binding</keyword>
<dbReference type="AlphaFoldDB" id="A0A8J4A706"/>
<dbReference type="Pfam" id="PF00005">
    <property type="entry name" value="ABC_tran"/>
    <property type="match status" value="2"/>
</dbReference>
<dbReference type="Proteomes" id="UP000614996">
    <property type="component" value="Unassembled WGS sequence"/>
</dbReference>
<evidence type="ECO:0000256" key="7">
    <source>
        <dbReference type="ARBA" id="ARBA00022801"/>
    </source>
</evidence>
<keyword evidence="5" id="KW-0677">Repeat</keyword>
<dbReference type="Gene3D" id="3.40.50.300">
    <property type="entry name" value="P-loop containing nucleotide triphosphate hydrolases"/>
    <property type="match status" value="2"/>
</dbReference>
<dbReference type="GO" id="GO:0045900">
    <property type="term" value="P:negative regulation of translational elongation"/>
    <property type="evidence" value="ECO:0007669"/>
    <property type="project" value="InterPro"/>
</dbReference>
<organism evidence="14 15">
    <name type="scientific">Actinocatenispora comari</name>
    <dbReference type="NCBI Taxonomy" id="2807577"/>
    <lineage>
        <taxon>Bacteria</taxon>
        <taxon>Bacillati</taxon>
        <taxon>Actinomycetota</taxon>
        <taxon>Actinomycetes</taxon>
        <taxon>Micromonosporales</taxon>
        <taxon>Micromonosporaceae</taxon>
        <taxon>Actinocatenispora</taxon>
    </lineage>
</organism>
<dbReference type="PANTHER" id="PTHR43858">
    <property type="entry name" value="ENERGY-DEPENDENT TRANSLATIONAL THROTTLE PROTEIN ETTA"/>
    <property type="match status" value="1"/>
</dbReference>
<dbReference type="PROSITE" id="PS00211">
    <property type="entry name" value="ABC_TRANSPORTER_1"/>
    <property type="match status" value="1"/>
</dbReference>
<evidence type="ECO:0000256" key="10">
    <source>
        <dbReference type="ARBA" id="ARBA00022884"/>
    </source>
</evidence>
<evidence type="ECO:0000313" key="14">
    <source>
        <dbReference type="EMBL" id="GIL25453.1"/>
    </source>
</evidence>
<dbReference type="GO" id="GO:0006412">
    <property type="term" value="P:translation"/>
    <property type="evidence" value="ECO:0007669"/>
    <property type="project" value="UniProtKB-KW"/>
</dbReference>
<evidence type="ECO:0000259" key="13">
    <source>
        <dbReference type="PROSITE" id="PS50893"/>
    </source>
</evidence>
<dbReference type="InterPro" id="IPR022374">
    <property type="entry name" value="EttA"/>
</dbReference>
<keyword evidence="2" id="KW-0963">Cytoplasm</keyword>
<evidence type="ECO:0000256" key="5">
    <source>
        <dbReference type="ARBA" id="ARBA00022737"/>
    </source>
</evidence>
<dbReference type="PANTHER" id="PTHR43858:SF1">
    <property type="entry name" value="ABC TRANSPORTER-RELATED PROTEIN"/>
    <property type="match status" value="1"/>
</dbReference>
<evidence type="ECO:0000313" key="15">
    <source>
        <dbReference type="Proteomes" id="UP000614996"/>
    </source>
</evidence>
<keyword evidence="9" id="KW-0810">Translation regulation</keyword>
<dbReference type="SMART" id="SM00382">
    <property type="entry name" value="AAA"/>
    <property type="match status" value="2"/>
</dbReference>
<feature type="region of interest" description="Disordered" evidence="12">
    <location>
        <begin position="527"/>
        <end position="548"/>
    </location>
</feature>
<comment type="caution">
    <text evidence="14">The sequence shown here is derived from an EMBL/GenBank/DDBJ whole genome shotgun (WGS) entry which is preliminary data.</text>
</comment>
<dbReference type="InterPro" id="IPR027417">
    <property type="entry name" value="P-loop_NTPase"/>
</dbReference>
<dbReference type="InterPro" id="IPR003439">
    <property type="entry name" value="ABC_transporter-like_ATP-bd"/>
</dbReference>
<sequence>MPWAARLRHARVDHAGRAVLADVDLTVEQGARIGVVGANGAGKSTLLGLLAGARRPTAGTAERAADLTVGLLPQEPWLAEDETVGEAIRAGARDTLDALDRYQRLSARLRDDYSDELLAELGQVQDELDRTGAWDLESRLEQARQALRCPPADTPIAGLSGGERRRTALCALLVRQPDLLLLDEPTNHLDVDSVGWLQDHLTGFPGTLVFVTHDRYLLDRLAQRTVEVERGRVRSYPGGYGRYLTAKLAQLAIDGRRDAEQHDQLEGELRWLHTDLGERHAWARSRLADYDQMSRRSHPTGYDRLRIPPGPRLGTLVIEADRIGKRIDDRVLFDEVSFSVPRNGIVGVLGPNGAGKTTLFRILAGEMAPDRGTIRIGDTVRLAYVDQDRLGVRAGLTAWELVSGGQQALRLGGAEVPSRAYLAAFGFRGADQQKPVASCSGGERNRLNLALTLKLGGNVLLLDEPTNDLDIGTLAALEDALLGFAGCALVSAHDRWFLDRVCTHVLAWEGDGRWRWFPGSPADYAADRRNRDGTAAPEPETHRRLTRR</sequence>
<dbReference type="FunFam" id="3.40.50.300:FF:000011">
    <property type="entry name" value="Putative ABC transporter ATP-binding component"/>
    <property type="match status" value="1"/>
</dbReference>